<reference evidence="5" key="1">
    <citation type="submission" date="2020-02" db="EMBL/GenBank/DDBJ databases">
        <title>Relaxed selection underlies rapid genomic changes in the transitions from sociality to social parasitism in ants.</title>
        <authorList>
            <person name="Bi X."/>
        </authorList>
    </citation>
    <scope>NUCLEOTIDE SEQUENCE</scope>
    <source>
        <strain evidence="5">BGI-DK2013a</strain>
        <tissue evidence="5">Whole body</tissue>
    </source>
</reference>
<evidence type="ECO:0000256" key="1">
    <source>
        <dbReference type="ARBA" id="ARBA00009995"/>
    </source>
</evidence>
<protein>
    <submittedName>
        <fullName evidence="5">UDB15 glucuronosyltransferase</fullName>
    </submittedName>
</protein>
<dbReference type="Proteomes" id="UP000667349">
    <property type="component" value="Unassembled WGS sequence"/>
</dbReference>
<keyword evidence="4" id="KW-0812">Transmembrane</keyword>
<dbReference type="PANTHER" id="PTHR48043:SF159">
    <property type="entry name" value="EG:EG0003.4 PROTEIN-RELATED"/>
    <property type="match status" value="1"/>
</dbReference>
<proteinExistence type="inferred from homology"/>
<evidence type="ECO:0000256" key="2">
    <source>
        <dbReference type="ARBA" id="ARBA00022676"/>
    </source>
</evidence>
<evidence type="ECO:0000313" key="6">
    <source>
        <dbReference type="Proteomes" id="UP000667349"/>
    </source>
</evidence>
<keyword evidence="6" id="KW-1185">Reference proteome</keyword>
<gene>
    <name evidence="5" type="primary">Ugt2b15</name>
    <name evidence="5" type="ORF">G6Z75_0010821</name>
</gene>
<feature type="transmembrane region" description="Helical" evidence="4">
    <location>
        <begin position="986"/>
        <end position="1013"/>
    </location>
</feature>
<accession>A0A836JDS3</accession>
<dbReference type="AlphaFoldDB" id="A0A836JDS3"/>
<dbReference type="EMBL" id="JAANHZ010000551">
    <property type="protein sequence ID" value="KAG5309857.1"/>
    <property type="molecule type" value="Genomic_DNA"/>
</dbReference>
<evidence type="ECO:0000256" key="4">
    <source>
        <dbReference type="SAM" id="Phobius"/>
    </source>
</evidence>
<sequence length="1022" mass="119325">ANIVGRMWTKACTFLIIIFCVIVQYNVTYAKRILVISNLPSYSHQISYRGLWLELHKQGHEIVSITTNPIQNSSLTNYTEIDISYFYKGFPEYKSLPYLGSNFRLTTVYLNLPLLEAERNLIWIVAHVLNQEVFKNPEVKKLYATDSNEHFDAIIVAQGPTISLNAFAYRFNAPLIGISSLDVFNHLRYTFGSLILPSHISNWQINKPNEKNMSFWRRLVNFYEVWKQIYSWMNEHVAIEDAIAKKYLGEDLPHINDITRNMSIFLVNRHPAFVHGKPEQPNVIYYYGSHITKVPDALPKNVKQFLDDAKEGFIYVSLGSNVKWEELPNNTLEAFVDGFSTLPYKFVWKLNPDLLSRKYKNILTLQWFPQQTILAHPNIKLFIYQGGLQSTEEALYYGIPLIGFPIMWDQTYQVQNIVRLGIGVHLQFDTISKETVKATVHEVMSNTRYYITAYKDQMQRWSKIFRDSPYDSLQNAVRWIEYVIRQNGTPFLQNDLYNDPWYQRYDWDIIGFLAIVLFIVFLISLWVLFLILQFHLRIISHSLCSLCLALNRRGHELIVVTPQPIKDSTLTNYTEIELPPSHSLIKQYEENVLQLSLTDLLKFGWTLIHEISVLIFDNPKLKKLYHSNSNEKFDAVILELVGYPSLSIMSYRFNAPLIGIISMGIHNYHRYVFGSPIYPSHLSNWEINALTEENPSIWQRLWNFIETWRLIHFWINDFVTKEQGLVKKYFGNDTPHIVDIIKNMSLLLVNENPVLAYPRPEQSNAVFFNGIHIQKTPPSLPKDLGQFLDDAMEGFIYVSLGTVTTCQTLPKKTLRNFVEVFSKLPYKIVWKFECDELPRKLDNAFISKWFLQQSVLAHPNIKLFIYQGGAQSSDEAVYYAVPLLGIPNMSEQENRVRRLVSLGVAISIKLNELTQKRLNNAIHQIFNDKSYKEKMMRVSSLSKDQPYNSTENIIWWIEYVMRHKEANHLRFSDSDKSWYQHYDMDIIALIAIALFIMECIIALTIIQVIRFILNNTALYSYH</sequence>
<feature type="transmembrane region" description="Helical" evidence="4">
    <location>
        <begin position="509"/>
        <end position="532"/>
    </location>
</feature>
<dbReference type="GO" id="GO:0008194">
    <property type="term" value="F:UDP-glycosyltransferase activity"/>
    <property type="evidence" value="ECO:0007669"/>
    <property type="project" value="InterPro"/>
</dbReference>
<dbReference type="InterPro" id="IPR050271">
    <property type="entry name" value="UDP-glycosyltransferase"/>
</dbReference>
<keyword evidence="3 5" id="KW-0808">Transferase</keyword>
<comment type="similarity">
    <text evidence="1">Belongs to the UDP-glycosyltransferase family.</text>
</comment>
<dbReference type="FunFam" id="3.40.50.2000:FF:000021">
    <property type="entry name" value="UDP-glucuronosyltransferase"/>
    <property type="match status" value="1"/>
</dbReference>
<dbReference type="CDD" id="cd03784">
    <property type="entry name" value="GT1_Gtf-like"/>
    <property type="match status" value="2"/>
</dbReference>
<dbReference type="Pfam" id="PF00201">
    <property type="entry name" value="UDPGT"/>
    <property type="match status" value="2"/>
</dbReference>
<feature type="non-terminal residue" evidence="5">
    <location>
        <position position="1"/>
    </location>
</feature>
<dbReference type="PANTHER" id="PTHR48043">
    <property type="entry name" value="EG:EG0003.4 PROTEIN-RELATED"/>
    <property type="match status" value="1"/>
</dbReference>
<name>A0A836JDS3_9HYME</name>
<evidence type="ECO:0000256" key="3">
    <source>
        <dbReference type="ARBA" id="ARBA00022679"/>
    </source>
</evidence>
<keyword evidence="4" id="KW-0472">Membrane</keyword>
<comment type="caution">
    <text evidence="5">The sequence shown here is derived from an EMBL/GenBank/DDBJ whole genome shotgun (WGS) entry which is preliminary data.</text>
</comment>
<dbReference type="FunFam" id="3.40.50.2000:FF:000050">
    <property type="entry name" value="UDP-glucuronosyltransferase"/>
    <property type="match status" value="1"/>
</dbReference>
<dbReference type="InterPro" id="IPR002213">
    <property type="entry name" value="UDP_glucos_trans"/>
</dbReference>
<organism evidence="5 6">
    <name type="scientific">Acromyrmex insinuator</name>
    <dbReference type="NCBI Taxonomy" id="230686"/>
    <lineage>
        <taxon>Eukaryota</taxon>
        <taxon>Metazoa</taxon>
        <taxon>Ecdysozoa</taxon>
        <taxon>Arthropoda</taxon>
        <taxon>Hexapoda</taxon>
        <taxon>Insecta</taxon>
        <taxon>Pterygota</taxon>
        <taxon>Neoptera</taxon>
        <taxon>Endopterygota</taxon>
        <taxon>Hymenoptera</taxon>
        <taxon>Apocrita</taxon>
        <taxon>Aculeata</taxon>
        <taxon>Formicoidea</taxon>
        <taxon>Formicidae</taxon>
        <taxon>Myrmicinae</taxon>
        <taxon>Acromyrmex</taxon>
    </lineage>
</organism>
<dbReference type="Gene3D" id="3.40.50.2000">
    <property type="entry name" value="Glycogen Phosphorylase B"/>
    <property type="match status" value="2"/>
</dbReference>
<keyword evidence="2" id="KW-0328">Glycosyltransferase</keyword>
<dbReference type="SUPFAM" id="SSF53756">
    <property type="entry name" value="UDP-Glycosyltransferase/glycogen phosphorylase"/>
    <property type="match status" value="2"/>
</dbReference>
<keyword evidence="4" id="KW-1133">Transmembrane helix</keyword>
<feature type="non-terminal residue" evidence="5">
    <location>
        <position position="1022"/>
    </location>
</feature>
<evidence type="ECO:0000313" key="5">
    <source>
        <dbReference type="EMBL" id="KAG5309857.1"/>
    </source>
</evidence>